<evidence type="ECO:0000313" key="5">
    <source>
        <dbReference type="Proteomes" id="UP000054359"/>
    </source>
</evidence>
<dbReference type="OrthoDB" id="7722975at2759"/>
<dbReference type="AlphaFoldDB" id="A0A087T344"/>
<dbReference type="PANTHER" id="PTHR11575">
    <property type="entry name" value="5'-NUCLEOTIDASE-RELATED"/>
    <property type="match status" value="1"/>
</dbReference>
<dbReference type="GO" id="GO:0005886">
    <property type="term" value="C:plasma membrane"/>
    <property type="evidence" value="ECO:0007669"/>
    <property type="project" value="TreeGrafter"/>
</dbReference>
<dbReference type="InterPro" id="IPR006179">
    <property type="entry name" value="5_nucleotidase/apyrase"/>
</dbReference>
<dbReference type="Proteomes" id="UP000054359">
    <property type="component" value="Unassembled WGS sequence"/>
</dbReference>
<feature type="non-terminal residue" evidence="4">
    <location>
        <position position="78"/>
    </location>
</feature>
<keyword evidence="3" id="KW-0732">Signal</keyword>
<accession>A0A087T344</accession>
<feature type="chain" id="PRO_5001829261" description="5'-nucleotidase" evidence="3">
    <location>
        <begin position="17"/>
        <end position="78"/>
    </location>
</feature>
<dbReference type="STRING" id="407821.A0A087T344"/>
<evidence type="ECO:0000256" key="3">
    <source>
        <dbReference type="SAM" id="SignalP"/>
    </source>
</evidence>
<organism evidence="4 5">
    <name type="scientific">Stegodyphus mimosarum</name>
    <name type="common">African social velvet spider</name>
    <dbReference type="NCBI Taxonomy" id="407821"/>
    <lineage>
        <taxon>Eukaryota</taxon>
        <taxon>Metazoa</taxon>
        <taxon>Ecdysozoa</taxon>
        <taxon>Arthropoda</taxon>
        <taxon>Chelicerata</taxon>
        <taxon>Arachnida</taxon>
        <taxon>Araneae</taxon>
        <taxon>Araneomorphae</taxon>
        <taxon>Entelegynae</taxon>
        <taxon>Eresoidea</taxon>
        <taxon>Eresidae</taxon>
        <taxon>Stegodyphus</taxon>
    </lineage>
</organism>
<reference evidence="4 5" key="1">
    <citation type="submission" date="2013-11" db="EMBL/GenBank/DDBJ databases">
        <title>Genome sequencing of Stegodyphus mimosarum.</title>
        <authorList>
            <person name="Bechsgaard J."/>
        </authorList>
    </citation>
    <scope>NUCLEOTIDE SEQUENCE [LARGE SCALE GENOMIC DNA]</scope>
</reference>
<dbReference type="Gene3D" id="3.60.21.10">
    <property type="match status" value="1"/>
</dbReference>
<name>A0A087T344_STEMI</name>
<comment type="catalytic activity">
    <reaction evidence="1">
        <text>a ribonucleoside 5'-phosphate + H2O = a ribonucleoside + phosphate</text>
        <dbReference type="Rhea" id="RHEA:12484"/>
        <dbReference type="ChEBI" id="CHEBI:15377"/>
        <dbReference type="ChEBI" id="CHEBI:18254"/>
        <dbReference type="ChEBI" id="CHEBI:43474"/>
        <dbReference type="ChEBI" id="CHEBI:58043"/>
        <dbReference type="EC" id="3.1.3.5"/>
    </reaction>
</comment>
<protein>
    <recommendedName>
        <fullName evidence="2">5'-nucleotidase</fullName>
        <ecNumber evidence="2">3.1.3.5</ecNumber>
    </recommendedName>
</protein>
<dbReference type="GO" id="GO:0008253">
    <property type="term" value="F:5'-nucleotidase activity"/>
    <property type="evidence" value="ECO:0007669"/>
    <property type="project" value="UniProtKB-EC"/>
</dbReference>
<dbReference type="GO" id="GO:0006196">
    <property type="term" value="P:AMP catabolic process"/>
    <property type="evidence" value="ECO:0007669"/>
    <property type="project" value="TreeGrafter"/>
</dbReference>
<evidence type="ECO:0000313" key="4">
    <source>
        <dbReference type="EMBL" id="KFM59533.1"/>
    </source>
</evidence>
<dbReference type="InterPro" id="IPR029052">
    <property type="entry name" value="Metallo-depent_PP-like"/>
</dbReference>
<dbReference type="EMBL" id="KK113180">
    <property type="protein sequence ID" value="KFM59533.1"/>
    <property type="molecule type" value="Genomic_DNA"/>
</dbReference>
<dbReference type="SUPFAM" id="SSF56300">
    <property type="entry name" value="Metallo-dependent phosphatases"/>
    <property type="match status" value="1"/>
</dbReference>
<dbReference type="EC" id="3.1.3.5" evidence="2"/>
<dbReference type="PANTHER" id="PTHR11575:SF24">
    <property type="entry name" value="5'-NUCLEOTIDASE"/>
    <property type="match status" value="1"/>
</dbReference>
<evidence type="ECO:0000256" key="1">
    <source>
        <dbReference type="ARBA" id="ARBA00000815"/>
    </source>
</evidence>
<gene>
    <name evidence="4" type="ORF">X975_21755</name>
</gene>
<feature type="signal peptide" evidence="3">
    <location>
        <begin position="1"/>
        <end position="16"/>
    </location>
</feature>
<proteinExistence type="predicted"/>
<keyword evidence="5" id="KW-1185">Reference proteome</keyword>
<sequence length="78" mass="8869">MIRLLIFVLLCYCGEAFNLTILHNNDVHSHFVEFNTNGGRCTEQLATEKECYGGFARQVTMVKKVRSNEENVLFLNAG</sequence>
<evidence type="ECO:0000256" key="2">
    <source>
        <dbReference type="ARBA" id="ARBA00012643"/>
    </source>
</evidence>